<evidence type="ECO:0000313" key="2">
    <source>
        <dbReference type="EMBL" id="KUL26653.1"/>
    </source>
</evidence>
<dbReference type="EMBL" id="LLZG01000361">
    <property type="protein sequence ID" value="KUL26653.1"/>
    <property type="molecule type" value="Genomic_DNA"/>
</dbReference>
<organism evidence="2 3">
    <name type="scientific">Streptomyces regalis</name>
    <dbReference type="NCBI Taxonomy" id="68262"/>
    <lineage>
        <taxon>Bacteria</taxon>
        <taxon>Bacillati</taxon>
        <taxon>Actinomycetota</taxon>
        <taxon>Actinomycetes</taxon>
        <taxon>Kitasatosporales</taxon>
        <taxon>Streptomycetaceae</taxon>
        <taxon>Streptomyces</taxon>
    </lineage>
</organism>
<proteinExistence type="predicted"/>
<feature type="compositionally biased region" description="Basic and acidic residues" evidence="1">
    <location>
        <begin position="24"/>
        <end position="34"/>
    </location>
</feature>
<feature type="compositionally biased region" description="Basic and acidic residues" evidence="1">
    <location>
        <begin position="7"/>
        <end position="16"/>
    </location>
</feature>
<protein>
    <submittedName>
        <fullName evidence="2">Uncharacterized protein</fullName>
    </submittedName>
</protein>
<sequence>MNPNNTTERKHEDVSNKKSTVKAAKAEIKREMRGASKPPASTQGALADRYVRSHTPDSLYGEDKNA</sequence>
<evidence type="ECO:0000313" key="3">
    <source>
        <dbReference type="Proteomes" id="UP000053923"/>
    </source>
</evidence>
<dbReference type="Proteomes" id="UP000053923">
    <property type="component" value="Unassembled WGS sequence"/>
</dbReference>
<dbReference type="RefSeq" id="WP_062708530.1">
    <property type="nucleotide sequence ID" value="NZ_LLZG01000361.1"/>
</dbReference>
<reference evidence="3" key="1">
    <citation type="submission" date="2015-10" db="EMBL/GenBank/DDBJ databases">
        <authorList>
            <person name="Ju K.-S."/>
            <person name="Doroghazi J.R."/>
            <person name="Metcalf W.W."/>
        </authorList>
    </citation>
    <scope>NUCLEOTIDE SEQUENCE [LARGE SCALE GENOMIC DNA]</scope>
    <source>
        <strain evidence="3">NRRL 3151</strain>
    </source>
</reference>
<comment type="caution">
    <text evidence="2">The sequence shown here is derived from an EMBL/GenBank/DDBJ whole genome shotgun (WGS) entry which is preliminary data.</text>
</comment>
<gene>
    <name evidence="2" type="ORF">ADL12_32385</name>
</gene>
<feature type="region of interest" description="Disordered" evidence="1">
    <location>
        <begin position="1"/>
        <end position="66"/>
    </location>
</feature>
<accession>A0A101JGY2</accession>
<dbReference type="OrthoDB" id="4295085at2"/>
<evidence type="ECO:0000256" key="1">
    <source>
        <dbReference type="SAM" id="MobiDB-lite"/>
    </source>
</evidence>
<name>A0A101JGY2_9ACTN</name>
<feature type="compositionally biased region" description="Basic and acidic residues" evidence="1">
    <location>
        <begin position="49"/>
        <end position="66"/>
    </location>
</feature>
<dbReference type="AlphaFoldDB" id="A0A101JGY2"/>
<keyword evidence="3" id="KW-1185">Reference proteome</keyword>